<reference evidence="2 3" key="1">
    <citation type="submission" date="2014-09" db="EMBL/GenBank/DDBJ databases">
        <authorList>
            <person name="Magalhaes I.L.F."/>
            <person name="Oliveira U."/>
            <person name="Santos F.R."/>
            <person name="Vidigal T.H.D.A."/>
            <person name="Brescovit A.D."/>
            <person name="Santos A.J."/>
        </authorList>
    </citation>
    <scope>NUCLEOTIDE SEQUENCE [LARGE SCALE GENOMIC DNA]</scope>
</reference>
<name>A0A0P1BIL2_9BASI</name>
<dbReference type="AlphaFoldDB" id="A0A0P1BIL2"/>
<feature type="region of interest" description="Disordered" evidence="1">
    <location>
        <begin position="280"/>
        <end position="300"/>
    </location>
</feature>
<sequence length="300" mass="32378">MSATPRTDRITKQVADLSVEDGGSPQKRPREEPQEESVAAVEEPPPSRFVHDTSLAVAHGRRSTEYHNLNARRGQRGRFVDAVEHRDKLANALFAVLARGHAPLELLNAIKTAERTVLMLSSNDALRLYQHVELESIEYAEYCLVQDDAAQPGLITAERHISYAQQICAWDRGRDAGMDSTGPVTAPGDTVLVARTGQPSVIGRQGDAFVVGTRRTSPILLGGSDEDGEIDKDEEIDELEDSLGTPPITDKGKARAVGSGLAGPTTRLAVAAGSPTIEVARRVQAKKRKSGKGGRGKRQH</sequence>
<dbReference type="Proteomes" id="UP000054845">
    <property type="component" value="Unassembled WGS sequence"/>
</dbReference>
<proteinExistence type="predicted"/>
<feature type="region of interest" description="Disordered" evidence="1">
    <location>
        <begin position="1"/>
        <end position="47"/>
    </location>
</feature>
<evidence type="ECO:0000256" key="1">
    <source>
        <dbReference type="SAM" id="MobiDB-lite"/>
    </source>
</evidence>
<evidence type="ECO:0000313" key="3">
    <source>
        <dbReference type="Proteomes" id="UP000054845"/>
    </source>
</evidence>
<feature type="compositionally biased region" description="Basic residues" evidence="1">
    <location>
        <begin position="283"/>
        <end position="300"/>
    </location>
</feature>
<evidence type="ECO:0000313" key="2">
    <source>
        <dbReference type="EMBL" id="CEH15968.1"/>
    </source>
</evidence>
<dbReference type="EMBL" id="CCYA01000273">
    <property type="protein sequence ID" value="CEH15968.1"/>
    <property type="molecule type" value="Genomic_DNA"/>
</dbReference>
<accession>A0A0P1BIL2</accession>
<feature type="region of interest" description="Disordered" evidence="1">
    <location>
        <begin position="241"/>
        <end position="260"/>
    </location>
</feature>
<feature type="compositionally biased region" description="Basic and acidic residues" evidence="1">
    <location>
        <begin position="1"/>
        <end position="11"/>
    </location>
</feature>
<protein>
    <submittedName>
        <fullName evidence="2">Uncharacterized protein</fullName>
    </submittedName>
</protein>
<keyword evidence="3" id="KW-1185">Reference proteome</keyword>
<organism evidence="2 3">
    <name type="scientific">Ceraceosorus bombacis</name>
    <dbReference type="NCBI Taxonomy" id="401625"/>
    <lineage>
        <taxon>Eukaryota</taxon>
        <taxon>Fungi</taxon>
        <taxon>Dikarya</taxon>
        <taxon>Basidiomycota</taxon>
        <taxon>Ustilaginomycotina</taxon>
        <taxon>Exobasidiomycetes</taxon>
        <taxon>Ceraceosorales</taxon>
        <taxon>Ceraceosoraceae</taxon>
        <taxon>Ceraceosorus</taxon>
    </lineage>
</organism>